<keyword evidence="4 9" id="KW-0132">Cell division</keyword>
<dbReference type="eggNOG" id="COG1589">
    <property type="taxonomic scope" value="Bacteria"/>
</dbReference>
<dbReference type="EMBL" id="CP003742">
    <property type="protein sequence ID" value="AGI72623.1"/>
    <property type="molecule type" value="Genomic_DNA"/>
</dbReference>
<protein>
    <recommendedName>
        <fullName evidence="9">Cell division protein FtsQ</fullName>
    </recommendedName>
</protein>
<evidence type="ECO:0000256" key="8">
    <source>
        <dbReference type="ARBA" id="ARBA00023306"/>
    </source>
</evidence>
<dbReference type="Pfam" id="PF03799">
    <property type="entry name" value="FtsQ_DivIB_C"/>
    <property type="match status" value="1"/>
</dbReference>
<evidence type="ECO:0000313" key="11">
    <source>
        <dbReference type="EMBL" id="AGI72623.1"/>
    </source>
</evidence>
<dbReference type="RefSeq" id="WP_015495691.1">
    <property type="nucleotide sequence ID" value="NC_020908.1"/>
</dbReference>
<comment type="subcellular location">
    <subcellularLocation>
        <location evidence="9">Cell inner membrane</location>
        <topology evidence="9">Single-pass type II membrane protein</topology>
    </subcellularLocation>
    <subcellularLocation>
        <location evidence="1">Membrane</location>
    </subcellularLocation>
    <text evidence="9">Localizes to the division septum.</text>
</comment>
<feature type="transmembrane region" description="Helical" evidence="9">
    <location>
        <begin position="36"/>
        <end position="55"/>
    </location>
</feature>
<dbReference type="InterPro" id="IPR026579">
    <property type="entry name" value="FtsQ"/>
</dbReference>
<dbReference type="GO" id="GO:0043093">
    <property type="term" value="P:FtsZ-dependent cytokinesis"/>
    <property type="evidence" value="ECO:0007669"/>
    <property type="project" value="UniProtKB-UniRule"/>
</dbReference>
<evidence type="ECO:0000259" key="10">
    <source>
        <dbReference type="PROSITE" id="PS51779"/>
    </source>
</evidence>
<sequence>MQPIRAQRPTGIRDPAPSRMRYRYQRLMLTPGFRKLVKVGVPLLVVAGLIAGWTVREPNRLMIADAYNTTKSRIQQRDEFMVKVMTIDGADDTLSGDIRTVLPLEFPASSFDLDLEGMRQVVAALPAVADATLRVRPGGILQVHVTQRIPVAVFRAPAGLKLIDASGVLIRNIIVRADRSDLPLITGDGAREALAEGLEIYSRAGPLAPRMRGVVRMGERRWDVILDTGQRILLPTNNPIAAFERVVALNQVQDLLERDVAVVDMRNPTRPTIRLNEQAVANLRQINADQEQE</sequence>
<name>M9RLI2_9RHOB</name>
<keyword evidence="5 9" id="KW-0812">Transmembrane</keyword>
<dbReference type="Proteomes" id="UP000004688">
    <property type="component" value="Chromosome"/>
</dbReference>
<comment type="function">
    <text evidence="9">Essential cell division protein.</text>
</comment>
<dbReference type="InterPro" id="IPR005548">
    <property type="entry name" value="Cell_div_FtsQ/DivIB_C"/>
</dbReference>
<reference evidence="11 12" key="1">
    <citation type="journal article" date="2013" name="PLoS ONE">
        <title>Poles Apart: Arctic and Antarctic Octadecabacter strains Share High Genome Plasticity and a New Type of Xanthorhodopsin.</title>
        <authorList>
            <person name="Vollmers J."/>
            <person name="Voget S."/>
            <person name="Dietrich S."/>
            <person name="Gollnow K."/>
            <person name="Smits M."/>
            <person name="Meyer K."/>
            <person name="Brinkhoff T."/>
            <person name="Simon M."/>
            <person name="Daniel R."/>
        </authorList>
    </citation>
    <scope>NUCLEOTIDE SEQUENCE [LARGE SCALE GENOMIC DNA]</scope>
    <source>
        <strain evidence="11 12">238</strain>
    </source>
</reference>
<keyword evidence="7 9" id="KW-0472">Membrane</keyword>
<evidence type="ECO:0000313" key="12">
    <source>
        <dbReference type="Proteomes" id="UP000004688"/>
    </source>
</evidence>
<evidence type="ECO:0000256" key="6">
    <source>
        <dbReference type="ARBA" id="ARBA00022989"/>
    </source>
</evidence>
<evidence type="ECO:0000256" key="5">
    <source>
        <dbReference type="ARBA" id="ARBA00022692"/>
    </source>
</evidence>
<dbReference type="GO" id="GO:0005886">
    <property type="term" value="C:plasma membrane"/>
    <property type="evidence" value="ECO:0007669"/>
    <property type="project" value="UniProtKB-SubCell"/>
</dbReference>
<dbReference type="AlphaFoldDB" id="M9RLI2"/>
<gene>
    <name evidence="9 11" type="primary">ftsQ</name>
    <name evidence="11" type="ORF">OA238_c25760</name>
</gene>
<dbReference type="GO" id="GO:0032153">
    <property type="term" value="C:cell division site"/>
    <property type="evidence" value="ECO:0007669"/>
    <property type="project" value="UniProtKB-UniRule"/>
</dbReference>
<evidence type="ECO:0000256" key="9">
    <source>
        <dbReference type="HAMAP-Rule" id="MF_00911"/>
    </source>
</evidence>
<dbReference type="InterPro" id="IPR034746">
    <property type="entry name" value="POTRA"/>
</dbReference>
<dbReference type="KEGG" id="oar:OA238_c25760"/>
<keyword evidence="2 9" id="KW-1003">Cell membrane</keyword>
<keyword evidence="6 9" id="KW-1133">Transmembrane helix</keyword>
<dbReference type="PANTHER" id="PTHR35851:SF1">
    <property type="entry name" value="CELL DIVISION PROTEIN FTSQ"/>
    <property type="match status" value="1"/>
</dbReference>
<evidence type="ECO:0000256" key="3">
    <source>
        <dbReference type="ARBA" id="ARBA00022519"/>
    </source>
</evidence>
<dbReference type="OrthoDB" id="9783091at2"/>
<keyword evidence="12" id="KW-1185">Reference proteome</keyword>
<keyword evidence="8 9" id="KW-0131">Cell cycle</keyword>
<evidence type="ECO:0000256" key="1">
    <source>
        <dbReference type="ARBA" id="ARBA00004370"/>
    </source>
</evidence>
<organism evidence="11 12">
    <name type="scientific">Octadecabacter arcticus 238</name>
    <dbReference type="NCBI Taxonomy" id="391616"/>
    <lineage>
        <taxon>Bacteria</taxon>
        <taxon>Pseudomonadati</taxon>
        <taxon>Pseudomonadota</taxon>
        <taxon>Alphaproteobacteria</taxon>
        <taxon>Rhodobacterales</taxon>
        <taxon>Roseobacteraceae</taxon>
        <taxon>Octadecabacter</taxon>
    </lineage>
</organism>
<proteinExistence type="inferred from homology"/>
<dbReference type="HOGENOM" id="CLU_061141_0_0_5"/>
<accession>M9RLI2</accession>
<dbReference type="GO" id="GO:0090529">
    <property type="term" value="P:cell septum assembly"/>
    <property type="evidence" value="ECO:0007669"/>
    <property type="project" value="InterPro"/>
</dbReference>
<evidence type="ECO:0000256" key="4">
    <source>
        <dbReference type="ARBA" id="ARBA00022618"/>
    </source>
</evidence>
<dbReference type="PANTHER" id="PTHR35851">
    <property type="entry name" value="CELL DIVISION PROTEIN FTSQ"/>
    <property type="match status" value="1"/>
</dbReference>
<dbReference type="Gene3D" id="3.40.50.11690">
    <property type="entry name" value="Cell division protein FtsQ/DivIB"/>
    <property type="match status" value="1"/>
</dbReference>
<dbReference type="STRING" id="391616.OA238_c25760"/>
<keyword evidence="3 9" id="KW-0997">Cell inner membrane</keyword>
<dbReference type="HAMAP" id="MF_00911">
    <property type="entry name" value="FtsQ_subfam"/>
    <property type="match status" value="1"/>
</dbReference>
<evidence type="ECO:0000256" key="7">
    <source>
        <dbReference type="ARBA" id="ARBA00023136"/>
    </source>
</evidence>
<evidence type="ECO:0000256" key="2">
    <source>
        <dbReference type="ARBA" id="ARBA00022475"/>
    </source>
</evidence>
<feature type="domain" description="POTRA" evidence="10">
    <location>
        <begin position="80"/>
        <end position="148"/>
    </location>
</feature>
<comment type="similarity">
    <text evidence="9">Belongs to the FtsQ/DivIB family. FtsQ subfamily.</text>
</comment>
<dbReference type="InterPro" id="IPR045335">
    <property type="entry name" value="FtsQ_C_sf"/>
</dbReference>
<dbReference type="PROSITE" id="PS51779">
    <property type="entry name" value="POTRA"/>
    <property type="match status" value="1"/>
</dbReference>